<dbReference type="RefSeq" id="WP_126792357.1">
    <property type="nucleotide sequence ID" value="NZ_CP060720.1"/>
</dbReference>
<sequence length="742" mass="84782">MFRKKGSHFLLATLVLGSLSVSTTVLAESTQASEVKETSSTIVGDAVEKDLNGTTDLEEKNQPVVPEVEEKATEVSIDSEEVSESDEAVLDEEEDEFYYPTNRSDLEPSFRAFAAPRAKAKDDNLSITDKNKPRADFIDISSHNYDISVEEFNIIRSYGVKGVAVKLTEATSYRNPYAKNQIANAKAAGLIVSAYHYSWFETTAQAKAEAQYFAKMANELGLPKSTLMINDLEDNKIKYKNGHTENAKAFENELNRQGFSRVNHYLGLHWIRENRINTAQLGNEKVWVAAYPFTPTSQQQHTQYGAWQWSSKMTFPGVHGVFDISSDYYGSYSEQAISKPLPPQGNYISDGRYVEITKKNYSRWSSFDWDFRGKTDEIYGKIFQARGRYQHLNGSTYFSLYDNEGTWYGYLNADATTVLNGPQGRYISDGRYVSISKDNYTIWSNLNFSSKKGMTKDVYQKTYQAKGRYEHFNGSTYYSLYDGNGTWIGYLNDGGAKTIPNRSGVYISDGRHVTVTKKNYNTWQNFSWKVRENSSEVHEKSFVAKGRYEHLNGSTYLSLYDEKDSWHGYININATKVGDGAQGAYISDGRYATINQKDEILFNDFNWKERKSTNEVYEKTFNTRGRYQHMNGKTYYSLYDSNGKWHGYAESSLLKFGNGRQGAYISDGRTVKITKKNYSVWSNFSFKTEKHNTRNLLNKTFVAKGRYEHFNGSTYLSLYNNKDEWMGYLNANAAAFEEVIEK</sequence>
<dbReference type="InterPro" id="IPR002053">
    <property type="entry name" value="Glyco_hydro_25"/>
</dbReference>
<dbReference type="SUPFAM" id="SSF51445">
    <property type="entry name" value="(Trans)glycosidases"/>
    <property type="match status" value="1"/>
</dbReference>
<evidence type="ECO:0000256" key="2">
    <source>
        <dbReference type="ARBA" id="ARBA00022801"/>
    </source>
</evidence>
<protein>
    <recommendedName>
        <fullName evidence="7">Lysozyme</fullName>
    </recommendedName>
</protein>
<gene>
    <name evidence="5" type="ORF">CBF28_04475</name>
</gene>
<reference evidence="5 6" key="1">
    <citation type="submission" date="2017-05" db="EMBL/GenBank/DDBJ databases">
        <title>Vagococcus spp. assemblies.</title>
        <authorList>
            <person name="Gulvik C.A."/>
        </authorList>
    </citation>
    <scope>NUCLEOTIDE SEQUENCE [LARGE SCALE GENOMIC DNA]</scope>
    <source>
        <strain evidence="5 6">SS1714</strain>
    </source>
</reference>
<evidence type="ECO:0000256" key="3">
    <source>
        <dbReference type="ARBA" id="ARBA00023295"/>
    </source>
</evidence>
<dbReference type="PANTHER" id="PTHR34135:SF2">
    <property type="entry name" value="LYSOZYME"/>
    <property type="match status" value="1"/>
</dbReference>
<dbReference type="GO" id="GO:0016998">
    <property type="term" value="P:cell wall macromolecule catabolic process"/>
    <property type="evidence" value="ECO:0007669"/>
    <property type="project" value="InterPro"/>
</dbReference>
<evidence type="ECO:0000256" key="4">
    <source>
        <dbReference type="SAM" id="SignalP"/>
    </source>
</evidence>
<dbReference type="GeneID" id="95581304"/>
<proteinExistence type="inferred from homology"/>
<dbReference type="Pfam" id="PF01183">
    <property type="entry name" value="Glyco_hydro_25"/>
    <property type="match status" value="1"/>
</dbReference>
<evidence type="ECO:0000256" key="1">
    <source>
        <dbReference type="ARBA" id="ARBA00010646"/>
    </source>
</evidence>
<accession>A0A430B795</accession>
<dbReference type="OrthoDB" id="2173042at2"/>
<evidence type="ECO:0000313" key="6">
    <source>
        <dbReference type="Proteomes" id="UP000288028"/>
    </source>
</evidence>
<keyword evidence="6" id="KW-1185">Reference proteome</keyword>
<dbReference type="InterPro" id="IPR018077">
    <property type="entry name" value="Glyco_hydro_fam25_subgr"/>
</dbReference>
<evidence type="ECO:0000313" key="5">
    <source>
        <dbReference type="EMBL" id="RSU16196.1"/>
    </source>
</evidence>
<comment type="similarity">
    <text evidence="1">Belongs to the glycosyl hydrolase 25 family.</text>
</comment>
<dbReference type="GO" id="GO:0016052">
    <property type="term" value="P:carbohydrate catabolic process"/>
    <property type="evidence" value="ECO:0007669"/>
    <property type="project" value="TreeGrafter"/>
</dbReference>
<keyword evidence="3" id="KW-0326">Glycosidase</keyword>
<keyword evidence="2" id="KW-0378">Hydrolase</keyword>
<comment type="caution">
    <text evidence="5">The sequence shown here is derived from an EMBL/GenBank/DDBJ whole genome shotgun (WGS) entry which is preliminary data.</text>
</comment>
<dbReference type="EMBL" id="NGKB01000003">
    <property type="protein sequence ID" value="RSU16196.1"/>
    <property type="molecule type" value="Genomic_DNA"/>
</dbReference>
<dbReference type="GO" id="GO:0009253">
    <property type="term" value="P:peptidoglycan catabolic process"/>
    <property type="evidence" value="ECO:0007669"/>
    <property type="project" value="InterPro"/>
</dbReference>
<dbReference type="GO" id="GO:0003796">
    <property type="term" value="F:lysozyme activity"/>
    <property type="evidence" value="ECO:0007669"/>
    <property type="project" value="InterPro"/>
</dbReference>
<organism evidence="5 6">
    <name type="scientific">Vagococcus carniphilus</name>
    <dbReference type="NCBI Taxonomy" id="218144"/>
    <lineage>
        <taxon>Bacteria</taxon>
        <taxon>Bacillati</taxon>
        <taxon>Bacillota</taxon>
        <taxon>Bacilli</taxon>
        <taxon>Lactobacillales</taxon>
        <taxon>Enterococcaceae</taxon>
        <taxon>Vagococcus</taxon>
    </lineage>
</organism>
<dbReference type="PROSITE" id="PS51904">
    <property type="entry name" value="GLYCOSYL_HYDROL_F25_2"/>
    <property type="match status" value="1"/>
</dbReference>
<dbReference type="AlphaFoldDB" id="A0A430B795"/>
<dbReference type="Gene3D" id="3.20.20.80">
    <property type="entry name" value="Glycosidases"/>
    <property type="match status" value="1"/>
</dbReference>
<feature type="chain" id="PRO_5019475310" description="Lysozyme" evidence="4">
    <location>
        <begin position="28"/>
        <end position="742"/>
    </location>
</feature>
<dbReference type="InterPro" id="IPR017853">
    <property type="entry name" value="GH"/>
</dbReference>
<dbReference type="Proteomes" id="UP000288028">
    <property type="component" value="Unassembled WGS sequence"/>
</dbReference>
<dbReference type="PANTHER" id="PTHR34135">
    <property type="entry name" value="LYSOZYME"/>
    <property type="match status" value="1"/>
</dbReference>
<name>A0A430B795_9ENTE</name>
<dbReference type="SMART" id="SM00641">
    <property type="entry name" value="Glyco_25"/>
    <property type="match status" value="1"/>
</dbReference>
<keyword evidence="4" id="KW-0732">Signal</keyword>
<evidence type="ECO:0008006" key="7">
    <source>
        <dbReference type="Google" id="ProtNLM"/>
    </source>
</evidence>
<feature type="signal peptide" evidence="4">
    <location>
        <begin position="1"/>
        <end position="27"/>
    </location>
</feature>